<dbReference type="KEGG" id="gtt:GUITHDRAFT_152403"/>
<gene>
    <name evidence="2" type="ORF">GUITHDRAFT_152403</name>
</gene>
<keyword evidence="1" id="KW-0732">Signal</keyword>
<dbReference type="RefSeq" id="XP_005833533.1">
    <property type="nucleotide sequence ID" value="XM_005833476.1"/>
</dbReference>
<feature type="chain" id="PRO_5008771168" evidence="1">
    <location>
        <begin position="21"/>
        <end position="284"/>
    </location>
</feature>
<dbReference type="GeneID" id="17303089"/>
<reference evidence="3" key="3">
    <citation type="submission" date="2015-06" db="UniProtKB">
        <authorList>
            <consortium name="EnsemblProtists"/>
        </authorList>
    </citation>
    <scope>IDENTIFICATION</scope>
</reference>
<keyword evidence="4" id="KW-1185">Reference proteome</keyword>
<dbReference type="HOGENOM" id="CLU_981582_0_0_1"/>
<sequence>MRSFALACTAVTLMAPGSSGFQGAMPILRSQCQSGKQVACMTCDRGIGNLRMNENVAKEGEQGLVIGRRDMLVRTGLAPLIFGALFPQNSFADMTLNSFKRAYFRYAPRIEEGRDFFVLEVRSLIEKGEWDKIASLYELTSVAQEGSSKKSIGLDIKQSALERTLFLPMQVFITSFEEKGTGPKQRKMNAQVDELILACDKIKEAVEKKDKQAALAAWDEGREHFNKYLRIANKGMTMQVRQFDLIPEDSSKYVRTPTRPLNTYAQVGKATQQFQFCDEKGCVK</sequence>
<accession>L1JDD6</accession>
<evidence type="ECO:0000313" key="4">
    <source>
        <dbReference type="Proteomes" id="UP000011087"/>
    </source>
</evidence>
<dbReference type="OMA" id="KRSYFRY"/>
<evidence type="ECO:0000313" key="2">
    <source>
        <dbReference type="EMBL" id="EKX46553.1"/>
    </source>
</evidence>
<dbReference type="PaxDb" id="55529-EKX46553"/>
<evidence type="ECO:0000256" key="1">
    <source>
        <dbReference type="SAM" id="SignalP"/>
    </source>
</evidence>
<organism evidence="2">
    <name type="scientific">Guillardia theta (strain CCMP2712)</name>
    <name type="common">Cryptophyte</name>
    <dbReference type="NCBI Taxonomy" id="905079"/>
    <lineage>
        <taxon>Eukaryota</taxon>
        <taxon>Cryptophyceae</taxon>
        <taxon>Pyrenomonadales</taxon>
        <taxon>Geminigeraceae</taxon>
        <taxon>Guillardia</taxon>
    </lineage>
</organism>
<protein>
    <submittedName>
        <fullName evidence="2 3">Uncharacterized protein</fullName>
    </submittedName>
</protein>
<dbReference type="AlphaFoldDB" id="L1JDD6"/>
<feature type="signal peptide" evidence="1">
    <location>
        <begin position="1"/>
        <end position="20"/>
    </location>
</feature>
<dbReference type="OrthoDB" id="10266913at2759"/>
<proteinExistence type="predicted"/>
<reference evidence="2 4" key="1">
    <citation type="journal article" date="2012" name="Nature">
        <title>Algal genomes reveal evolutionary mosaicism and the fate of nucleomorphs.</title>
        <authorList>
            <consortium name="DOE Joint Genome Institute"/>
            <person name="Curtis B.A."/>
            <person name="Tanifuji G."/>
            <person name="Burki F."/>
            <person name="Gruber A."/>
            <person name="Irimia M."/>
            <person name="Maruyama S."/>
            <person name="Arias M.C."/>
            <person name="Ball S.G."/>
            <person name="Gile G.H."/>
            <person name="Hirakawa Y."/>
            <person name="Hopkins J.F."/>
            <person name="Kuo A."/>
            <person name="Rensing S.A."/>
            <person name="Schmutz J."/>
            <person name="Symeonidi A."/>
            <person name="Elias M."/>
            <person name="Eveleigh R.J."/>
            <person name="Herman E.K."/>
            <person name="Klute M.J."/>
            <person name="Nakayama T."/>
            <person name="Obornik M."/>
            <person name="Reyes-Prieto A."/>
            <person name="Armbrust E.V."/>
            <person name="Aves S.J."/>
            <person name="Beiko R.G."/>
            <person name="Coutinho P."/>
            <person name="Dacks J.B."/>
            <person name="Durnford D.G."/>
            <person name="Fast N.M."/>
            <person name="Green B.R."/>
            <person name="Grisdale C.J."/>
            <person name="Hempel F."/>
            <person name="Henrissat B."/>
            <person name="Hoppner M.P."/>
            <person name="Ishida K."/>
            <person name="Kim E."/>
            <person name="Koreny L."/>
            <person name="Kroth P.G."/>
            <person name="Liu Y."/>
            <person name="Malik S.B."/>
            <person name="Maier U.G."/>
            <person name="McRose D."/>
            <person name="Mock T."/>
            <person name="Neilson J.A."/>
            <person name="Onodera N.T."/>
            <person name="Poole A.M."/>
            <person name="Pritham E.J."/>
            <person name="Richards T.A."/>
            <person name="Rocap G."/>
            <person name="Roy S.W."/>
            <person name="Sarai C."/>
            <person name="Schaack S."/>
            <person name="Shirato S."/>
            <person name="Slamovits C.H."/>
            <person name="Spencer D.F."/>
            <person name="Suzuki S."/>
            <person name="Worden A.Z."/>
            <person name="Zauner S."/>
            <person name="Barry K."/>
            <person name="Bell C."/>
            <person name="Bharti A.K."/>
            <person name="Crow J.A."/>
            <person name="Grimwood J."/>
            <person name="Kramer R."/>
            <person name="Lindquist E."/>
            <person name="Lucas S."/>
            <person name="Salamov A."/>
            <person name="McFadden G.I."/>
            <person name="Lane C.E."/>
            <person name="Keeling P.J."/>
            <person name="Gray M.W."/>
            <person name="Grigoriev I.V."/>
            <person name="Archibald J.M."/>
        </authorList>
    </citation>
    <scope>NUCLEOTIDE SEQUENCE</scope>
    <source>
        <strain evidence="2 4">CCMP2712</strain>
    </source>
</reference>
<dbReference type="EnsemblProtists" id="EKX46553">
    <property type="protein sequence ID" value="EKX46553"/>
    <property type="gene ID" value="GUITHDRAFT_152403"/>
</dbReference>
<dbReference type="Proteomes" id="UP000011087">
    <property type="component" value="Unassembled WGS sequence"/>
</dbReference>
<reference evidence="4" key="2">
    <citation type="submission" date="2012-11" db="EMBL/GenBank/DDBJ databases">
        <authorList>
            <person name="Kuo A."/>
            <person name="Curtis B.A."/>
            <person name="Tanifuji G."/>
            <person name="Burki F."/>
            <person name="Gruber A."/>
            <person name="Irimia M."/>
            <person name="Maruyama S."/>
            <person name="Arias M.C."/>
            <person name="Ball S.G."/>
            <person name="Gile G.H."/>
            <person name="Hirakawa Y."/>
            <person name="Hopkins J.F."/>
            <person name="Rensing S.A."/>
            <person name="Schmutz J."/>
            <person name="Symeonidi A."/>
            <person name="Elias M."/>
            <person name="Eveleigh R.J."/>
            <person name="Herman E.K."/>
            <person name="Klute M.J."/>
            <person name="Nakayama T."/>
            <person name="Obornik M."/>
            <person name="Reyes-Prieto A."/>
            <person name="Armbrust E.V."/>
            <person name="Aves S.J."/>
            <person name="Beiko R.G."/>
            <person name="Coutinho P."/>
            <person name="Dacks J.B."/>
            <person name="Durnford D.G."/>
            <person name="Fast N.M."/>
            <person name="Green B.R."/>
            <person name="Grisdale C."/>
            <person name="Hempe F."/>
            <person name="Henrissat B."/>
            <person name="Hoppner M.P."/>
            <person name="Ishida K.-I."/>
            <person name="Kim E."/>
            <person name="Koreny L."/>
            <person name="Kroth P.G."/>
            <person name="Liu Y."/>
            <person name="Malik S.-B."/>
            <person name="Maier U.G."/>
            <person name="McRose D."/>
            <person name="Mock T."/>
            <person name="Neilson J.A."/>
            <person name="Onodera N.T."/>
            <person name="Poole A.M."/>
            <person name="Pritham E.J."/>
            <person name="Richards T.A."/>
            <person name="Rocap G."/>
            <person name="Roy S.W."/>
            <person name="Sarai C."/>
            <person name="Schaack S."/>
            <person name="Shirato S."/>
            <person name="Slamovits C.H."/>
            <person name="Spencer D.F."/>
            <person name="Suzuki S."/>
            <person name="Worden A.Z."/>
            <person name="Zauner S."/>
            <person name="Barry K."/>
            <person name="Bell C."/>
            <person name="Bharti A.K."/>
            <person name="Crow J.A."/>
            <person name="Grimwood J."/>
            <person name="Kramer R."/>
            <person name="Lindquist E."/>
            <person name="Lucas S."/>
            <person name="Salamov A."/>
            <person name="McFadden G.I."/>
            <person name="Lane C.E."/>
            <person name="Keeling P.J."/>
            <person name="Gray M.W."/>
            <person name="Grigoriev I.V."/>
            <person name="Archibald J.M."/>
        </authorList>
    </citation>
    <scope>NUCLEOTIDE SEQUENCE</scope>
    <source>
        <strain evidence="4">CCMP2712</strain>
    </source>
</reference>
<name>L1JDD6_GUITC</name>
<evidence type="ECO:0000313" key="3">
    <source>
        <dbReference type="EnsemblProtists" id="EKX46553"/>
    </source>
</evidence>
<dbReference type="EMBL" id="JH992994">
    <property type="protein sequence ID" value="EKX46553.1"/>
    <property type="molecule type" value="Genomic_DNA"/>
</dbReference>